<protein>
    <submittedName>
        <fullName evidence="1">Uncharacterized protein</fullName>
    </submittedName>
</protein>
<accession>A0AAV9HB15</accession>
<evidence type="ECO:0000313" key="1">
    <source>
        <dbReference type="EMBL" id="KAK4456682.1"/>
    </source>
</evidence>
<gene>
    <name evidence="1" type="ORF">QBC42DRAFT_190420</name>
</gene>
<proteinExistence type="predicted"/>
<reference evidence="1" key="1">
    <citation type="journal article" date="2023" name="Mol. Phylogenet. Evol.">
        <title>Genome-scale phylogeny and comparative genomics of the fungal order Sordariales.</title>
        <authorList>
            <person name="Hensen N."/>
            <person name="Bonometti L."/>
            <person name="Westerberg I."/>
            <person name="Brannstrom I.O."/>
            <person name="Guillou S."/>
            <person name="Cros-Aarteil S."/>
            <person name="Calhoun S."/>
            <person name="Haridas S."/>
            <person name="Kuo A."/>
            <person name="Mondo S."/>
            <person name="Pangilinan J."/>
            <person name="Riley R."/>
            <person name="LaButti K."/>
            <person name="Andreopoulos B."/>
            <person name="Lipzen A."/>
            <person name="Chen C."/>
            <person name="Yan M."/>
            <person name="Daum C."/>
            <person name="Ng V."/>
            <person name="Clum A."/>
            <person name="Steindorff A."/>
            <person name="Ohm R.A."/>
            <person name="Martin F."/>
            <person name="Silar P."/>
            <person name="Natvig D.O."/>
            <person name="Lalanne C."/>
            <person name="Gautier V."/>
            <person name="Ament-Velasquez S.L."/>
            <person name="Kruys A."/>
            <person name="Hutchinson M.I."/>
            <person name="Powell A.J."/>
            <person name="Barry K."/>
            <person name="Miller A.N."/>
            <person name="Grigoriev I.V."/>
            <person name="Debuchy R."/>
            <person name="Gladieux P."/>
            <person name="Hiltunen Thoren M."/>
            <person name="Johannesson H."/>
        </authorList>
    </citation>
    <scope>NUCLEOTIDE SEQUENCE</scope>
    <source>
        <strain evidence="1">PSN324</strain>
    </source>
</reference>
<dbReference type="EMBL" id="MU865178">
    <property type="protein sequence ID" value="KAK4456682.1"/>
    <property type="molecule type" value="Genomic_DNA"/>
</dbReference>
<feature type="non-terminal residue" evidence="1">
    <location>
        <position position="1"/>
    </location>
</feature>
<name>A0AAV9HB15_9PEZI</name>
<evidence type="ECO:0000313" key="2">
    <source>
        <dbReference type="Proteomes" id="UP001321749"/>
    </source>
</evidence>
<reference evidence="1" key="2">
    <citation type="submission" date="2023-06" db="EMBL/GenBank/DDBJ databases">
        <authorList>
            <consortium name="Lawrence Berkeley National Laboratory"/>
            <person name="Mondo S.J."/>
            <person name="Hensen N."/>
            <person name="Bonometti L."/>
            <person name="Westerberg I."/>
            <person name="Brannstrom I.O."/>
            <person name="Guillou S."/>
            <person name="Cros-Aarteil S."/>
            <person name="Calhoun S."/>
            <person name="Haridas S."/>
            <person name="Kuo A."/>
            <person name="Pangilinan J."/>
            <person name="Riley R."/>
            <person name="Labutti K."/>
            <person name="Andreopoulos B."/>
            <person name="Lipzen A."/>
            <person name="Chen C."/>
            <person name="Yanf M."/>
            <person name="Daum C."/>
            <person name="Ng V."/>
            <person name="Clum A."/>
            <person name="Steindorff A."/>
            <person name="Ohm R."/>
            <person name="Martin F."/>
            <person name="Silar P."/>
            <person name="Natvig D."/>
            <person name="Lalanne C."/>
            <person name="Gautier V."/>
            <person name="Ament-Velasquez S.L."/>
            <person name="Kruys A."/>
            <person name="Hutchinson M.I."/>
            <person name="Powell A.J."/>
            <person name="Barry K."/>
            <person name="Miller A.N."/>
            <person name="Grigoriev I.V."/>
            <person name="Debuchy R."/>
            <person name="Gladieux P."/>
            <person name="Thoren M.H."/>
            <person name="Johannesson H."/>
        </authorList>
    </citation>
    <scope>NUCLEOTIDE SEQUENCE</scope>
    <source>
        <strain evidence="1">PSN324</strain>
    </source>
</reference>
<dbReference type="AlphaFoldDB" id="A0AAV9HB15"/>
<sequence>AKRLGIPVMENYKYVTAADRMSVEVIRSRIPGRTLMECWPSLSWKHVVVLACRLKLYVWRMRRLTRKTAGSVIYGEECSPWLEGDWNRVPSHATLAEYAAILNFWINFVPDEESLEGEEEDAAQLKASSCEGPIPLANIEAEKDFVFTNNSLTPDNLMIGNGILSQYDIYLTKWDRAGYYPPGFEQRSMLHFDAPDSWDAHGRWRWSVFAMLVTGFRPGWGSQGLEKVFANIRDSMGMGRTDSVLKGFTENKYRQGRSRYSMTALDLIKGDVFA</sequence>
<dbReference type="Proteomes" id="UP001321749">
    <property type="component" value="Unassembled WGS sequence"/>
</dbReference>
<keyword evidence="2" id="KW-1185">Reference proteome</keyword>
<comment type="caution">
    <text evidence="1">The sequence shown here is derived from an EMBL/GenBank/DDBJ whole genome shotgun (WGS) entry which is preliminary data.</text>
</comment>
<organism evidence="1 2">
    <name type="scientific">Cladorrhinum samala</name>
    <dbReference type="NCBI Taxonomy" id="585594"/>
    <lineage>
        <taxon>Eukaryota</taxon>
        <taxon>Fungi</taxon>
        <taxon>Dikarya</taxon>
        <taxon>Ascomycota</taxon>
        <taxon>Pezizomycotina</taxon>
        <taxon>Sordariomycetes</taxon>
        <taxon>Sordariomycetidae</taxon>
        <taxon>Sordariales</taxon>
        <taxon>Podosporaceae</taxon>
        <taxon>Cladorrhinum</taxon>
    </lineage>
</organism>